<dbReference type="InterPro" id="IPR025836">
    <property type="entry name" value="Zn_knuckle_CX2CX4HX4C"/>
</dbReference>
<accession>A0A9Q1KIC6</accession>
<dbReference type="OrthoDB" id="1707487at2759"/>
<keyword evidence="1" id="KW-0479">Metal-binding</keyword>
<dbReference type="GO" id="GO:0008270">
    <property type="term" value="F:zinc ion binding"/>
    <property type="evidence" value="ECO:0007669"/>
    <property type="project" value="UniProtKB-KW"/>
</dbReference>
<name>A0A9Q1KIC6_9CARY</name>
<dbReference type="EMBL" id="JAKOGI010000120">
    <property type="protein sequence ID" value="KAJ8443394.1"/>
    <property type="molecule type" value="Genomic_DNA"/>
</dbReference>
<dbReference type="Proteomes" id="UP001153076">
    <property type="component" value="Unassembled WGS sequence"/>
</dbReference>
<evidence type="ECO:0000313" key="4">
    <source>
        <dbReference type="Proteomes" id="UP001153076"/>
    </source>
</evidence>
<feature type="domain" description="CCHC-type" evidence="2">
    <location>
        <begin position="146"/>
        <end position="159"/>
    </location>
</feature>
<dbReference type="Pfam" id="PF14392">
    <property type="entry name" value="zf-CCHC_4"/>
    <property type="match status" value="1"/>
</dbReference>
<keyword evidence="1" id="KW-0862">Zinc</keyword>
<gene>
    <name evidence="3" type="ORF">Cgig2_018827</name>
</gene>
<evidence type="ECO:0000313" key="3">
    <source>
        <dbReference type="EMBL" id="KAJ8443394.1"/>
    </source>
</evidence>
<keyword evidence="1" id="KW-0863">Zinc-finger</keyword>
<dbReference type="PANTHER" id="PTHR31286:SF178">
    <property type="entry name" value="DUF4283 DOMAIN-CONTAINING PROTEIN"/>
    <property type="match status" value="1"/>
</dbReference>
<protein>
    <recommendedName>
        <fullName evidence="2">CCHC-type domain-containing protein</fullName>
    </recommendedName>
</protein>
<evidence type="ECO:0000259" key="2">
    <source>
        <dbReference type="PROSITE" id="PS50158"/>
    </source>
</evidence>
<dbReference type="GO" id="GO:0003676">
    <property type="term" value="F:nucleic acid binding"/>
    <property type="evidence" value="ECO:0007669"/>
    <property type="project" value="InterPro"/>
</dbReference>
<keyword evidence="4" id="KW-1185">Reference proteome</keyword>
<dbReference type="PROSITE" id="PS50158">
    <property type="entry name" value="ZF_CCHC"/>
    <property type="match status" value="1"/>
</dbReference>
<comment type="caution">
    <text evidence="3">The sequence shown here is derived from an EMBL/GenBank/DDBJ whole genome shotgun (WGS) entry which is preliminary data.</text>
</comment>
<proteinExistence type="predicted"/>
<dbReference type="PANTHER" id="PTHR31286">
    <property type="entry name" value="GLYCINE-RICH CELL WALL STRUCTURAL PROTEIN 1.8-LIKE"/>
    <property type="match status" value="1"/>
</dbReference>
<dbReference type="InterPro" id="IPR001878">
    <property type="entry name" value="Znf_CCHC"/>
</dbReference>
<organism evidence="3 4">
    <name type="scientific">Carnegiea gigantea</name>
    <dbReference type="NCBI Taxonomy" id="171969"/>
    <lineage>
        <taxon>Eukaryota</taxon>
        <taxon>Viridiplantae</taxon>
        <taxon>Streptophyta</taxon>
        <taxon>Embryophyta</taxon>
        <taxon>Tracheophyta</taxon>
        <taxon>Spermatophyta</taxon>
        <taxon>Magnoliopsida</taxon>
        <taxon>eudicotyledons</taxon>
        <taxon>Gunneridae</taxon>
        <taxon>Pentapetalae</taxon>
        <taxon>Caryophyllales</taxon>
        <taxon>Cactineae</taxon>
        <taxon>Cactaceae</taxon>
        <taxon>Cactoideae</taxon>
        <taxon>Echinocereeae</taxon>
        <taxon>Carnegiea</taxon>
    </lineage>
</organism>
<reference evidence="3" key="1">
    <citation type="submission" date="2022-04" db="EMBL/GenBank/DDBJ databases">
        <title>Carnegiea gigantea Genome sequencing and assembly v2.</title>
        <authorList>
            <person name="Copetti D."/>
            <person name="Sanderson M.J."/>
            <person name="Burquez A."/>
            <person name="Wojciechowski M.F."/>
        </authorList>
    </citation>
    <scope>NUCLEOTIDE SEQUENCE</scope>
    <source>
        <strain evidence="3">SGP5-SGP5p</strain>
        <tissue evidence="3">Aerial part</tissue>
    </source>
</reference>
<dbReference type="AlphaFoldDB" id="A0A9Q1KIC6"/>
<evidence type="ECO:0000256" key="1">
    <source>
        <dbReference type="PROSITE-ProRule" id="PRU00047"/>
    </source>
</evidence>
<sequence>MASGLEEAWSRLTLTEDEEQVIVCDEDESEERIEQIALYLWGKLLTDNYFNPGVLKAVLKNIWKPTPGAYSVLPLKQTVEFSKVLGSQLGIFLSCNEANLYCGADKSMNFQVELDITKSLRRGIRMVVRGKTLWIRLGYVKLPDFCYGCGKLGHVLKGCDAVGDTDSDVSALQYGEWLRASLVKSKKK</sequence>
<dbReference type="InterPro" id="IPR040256">
    <property type="entry name" value="At4g02000-like"/>
</dbReference>